<dbReference type="NCBIfam" id="TIGR03620">
    <property type="entry name" value="F420_MSMEG_4141"/>
    <property type="match status" value="1"/>
</dbReference>
<dbReference type="Gene3D" id="3.20.20.30">
    <property type="entry name" value="Luciferase-like domain"/>
    <property type="match status" value="2"/>
</dbReference>
<organism evidence="1 2">
    <name type="scientific">Umezawaea tangerina</name>
    <dbReference type="NCBI Taxonomy" id="84725"/>
    <lineage>
        <taxon>Bacteria</taxon>
        <taxon>Bacillati</taxon>
        <taxon>Actinomycetota</taxon>
        <taxon>Actinomycetes</taxon>
        <taxon>Pseudonocardiales</taxon>
        <taxon>Pseudonocardiaceae</taxon>
        <taxon>Umezawaea</taxon>
    </lineage>
</organism>
<keyword evidence="2" id="KW-1185">Reference proteome</keyword>
<proteinExistence type="predicted"/>
<dbReference type="Proteomes" id="UP000239494">
    <property type="component" value="Unassembled WGS sequence"/>
</dbReference>
<dbReference type="InterPro" id="IPR036661">
    <property type="entry name" value="Luciferase-like_sf"/>
</dbReference>
<dbReference type="GO" id="GO:0016705">
    <property type="term" value="F:oxidoreductase activity, acting on paired donors, with incorporation or reduction of molecular oxygen"/>
    <property type="evidence" value="ECO:0007669"/>
    <property type="project" value="InterPro"/>
</dbReference>
<dbReference type="PANTHER" id="PTHR30137">
    <property type="entry name" value="LUCIFERASE-LIKE MONOOXYGENASE"/>
    <property type="match status" value="1"/>
</dbReference>
<protein>
    <submittedName>
        <fullName evidence="1">Putative F420-dependent oxidoreductase</fullName>
    </submittedName>
</protein>
<dbReference type="RefSeq" id="WP_106196078.1">
    <property type="nucleotide sequence ID" value="NZ_PVTF01000020.1"/>
</dbReference>
<name>A0A2T0SGU5_9PSEU</name>
<comment type="caution">
    <text evidence="1">The sequence shown here is derived from an EMBL/GenBank/DDBJ whole genome shotgun (WGS) entry which is preliminary data.</text>
</comment>
<sequence length="275" mass="29443">MAVELGTFGVWSQAQLWVGAGDAAAELEQLGYRTLWLGGSPGGDLQAVSDVLAGTRELTVATGIVNVWSEPAERLSATYRRIEDEHPGRFLVGIGASHPEAVGEYVKPYDKLVSYLDELDVPQDRRILAALGPRVLKLGADRTAGAHPYLVTPEHTATAREVLGVGPVLAPEQHVVLETDPDAARALARQSIQLYLGLRNYTGNWLRLGFTEDDLADGGSDRLVDALVAWGSPEQVAIRLHAHLTAGADHVAVQVIAPQGGHDPEAFRELAAALF</sequence>
<dbReference type="SUPFAM" id="SSF51679">
    <property type="entry name" value="Bacterial luciferase-like"/>
    <property type="match status" value="1"/>
</dbReference>
<dbReference type="InterPro" id="IPR019922">
    <property type="entry name" value="Lucif-like_OxRdatse_MSMEG_4141"/>
</dbReference>
<dbReference type="PANTHER" id="PTHR30137:SF18">
    <property type="entry name" value="CONSERVED PROTEIN"/>
    <property type="match status" value="1"/>
</dbReference>
<dbReference type="AlphaFoldDB" id="A0A2T0SGU5"/>
<evidence type="ECO:0000313" key="1">
    <source>
        <dbReference type="EMBL" id="PRY32638.1"/>
    </source>
</evidence>
<accession>A0A2T0SGU5</accession>
<reference evidence="1 2" key="1">
    <citation type="submission" date="2018-03" db="EMBL/GenBank/DDBJ databases">
        <title>Genomic Encyclopedia of Archaeal and Bacterial Type Strains, Phase II (KMG-II): from individual species to whole genera.</title>
        <authorList>
            <person name="Goeker M."/>
        </authorList>
    </citation>
    <scope>NUCLEOTIDE SEQUENCE [LARGE SCALE GENOMIC DNA]</scope>
    <source>
        <strain evidence="1 2">DSM 44720</strain>
    </source>
</reference>
<gene>
    <name evidence="1" type="ORF">CLV43_12057</name>
</gene>
<evidence type="ECO:0000313" key="2">
    <source>
        <dbReference type="Proteomes" id="UP000239494"/>
    </source>
</evidence>
<dbReference type="GO" id="GO:0005829">
    <property type="term" value="C:cytosol"/>
    <property type="evidence" value="ECO:0007669"/>
    <property type="project" value="TreeGrafter"/>
</dbReference>
<dbReference type="InterPro" id="IPR050766">
    <property type="entry name" value="Bact_Lucif_Oxidored"/>
</dbReference>
<dbReference type="OrthoDB" id="4760590at2"/>
<dbReference type="EMBL" id="PVTF01000020">
    <property type="protein sequence ID" value="PRY32638.1"/>
    <property type="molecule type" value="Genomic_DNA"/>
</dbReference>